<evidence type="ECO:0000256" key="4">
    <source>
        <dbReference type="ARBA" id="ARBA00022741"/>
    </source>
</evidence>
<dbReference type="AlphaFoldDB" id="A0A832V0R6"/>
<dbReference type="GO" id="GO:0009113">
    <property type="term" value="P:purine nucleobase biosynthetic process"/>
    <property type="evidence" value="ECO:0007669"/>
    <property type="project" value="InterPro"/>
</dbReference>
<comment type="similarity">
    <text evidence="7 10">Belongs to the GARS family.</text>
</comment>
<evidence type="ECO:0000256" key="9">
    <source>
        <dbReference type="ARBA" id="ARBA00042864"/>
    </source>
</evidence>
<protein>
    <recommendedName>
        <fullName evidence="2 10">Phosphoribosylamine--glycine ligase</fullName>
        <ecNumber evidence="2 10">6.3.4.13</ecNumber>
    </recommendedName>
    <alternativeName>
        <fullName evidence="10">GARS</fullName>
    </alternativeName>
    <alternativeName>
        <fullName evidence="8 10">Glycinamide ribonucleotide synthetase</fullName>
    </alternativeName>
    <alternativeName>
        <fullName evidence="9 10">Phosphoribosylglycinamide synthetase</fullName>
    </alternativeName>
</protein>
<evidence type="ECO:0000256" key="10">
    <source>
        <dbReference type="HAMAP-Rule" id="MF_00138"/>
    </source>
</evidence>
<dbReference type="UniPathway" id="UPA00074">
    <property type="reaction ID" value="UER00125"/>
</dbReference>
<dbReference type="InterPro" id="IPR020560">
    <property type="entry name" value="PRibGlycinamide_synth_C-dom"/>
</dbReference>
<name>A0A832V0R6_9ARCH</name>
<evidence type="ECO:0000256" key="3">
    <source>
        <dbReference type="ARBA" id="ARBA00022598"/>
    </source>
</evidence>
<dbReference type="Gene3D" id="3.30.470.20">
    <property type="entry name" value="ATP-grasp fold, B domain"/>
    <property type="match status" value="1"/>
</dbReference>
<dbReference type="EMBL" id="DVAB01000011">
    <property type="protein sequence ID" value="HIK00133.1"/>
    <property type="molecule type" value="Genomic_DNA"/>
</dbReference>
<evidence type="ECO:0000259" key="12">
    <source>
        <dbReference type="PROSITE" id="PS50975"/>
    </source>
</evidence>
<dbReference type="PROSITE" id="PS00184">
    <property type="entry name" value="GARS"/>
    <property type="match status" value="1"/>
</dbReference>
<evidence type="ECO:0000256" key="2">
    <source>
        <dbReference type="ARBA" id="ARBA00013255"/>
    </source>
</evidence>
<dbReference type="PANTHER" id="PTHR43472:SF1">
    <property type="entry name" value="PHOSPHORIBOSYLAMINE--GLYCINE LIGASE, CHLOROPLASTIC"/>
    <property type="match status" value="1"/>
</dbReference>
<comment type="catalytic activity">
    <reaction evidence="10">
        <text>5-phospho-beta-D-ribosylamine + glycine + ATP = N(1)-(5-phospho-beta-D-ribosyl)glycinamide + ADP + phosphate + H(+)</text>
        <dbReference type="Rhea" id="RHEA:17453"/>
        <dbReference type="ChEBI" id="CHEBI:15378"/>
        <dbReference type="ChEBI" id="CHEBI:30616"/>
        <dbReference type="ChEBI" id="CHEBI:43474"/>
        <dbReference type="ChEBI" id="CHEBI:57305"/>
        <dbReference type="ChEBI" id="CHEBI:58681"/>
        <dbReference type="ChEBI" id="CHEBI:143788"/>
        <dbReference type="ChEBI" id="CHEBI:456216"/>
        <dbReference type="EC" id="6.3.4.13"/>
    </reaction>
</comment>
<keyword evidence="3 10" id="KW-0436">Ligase</keyword>
<dbReference type="SMART" id="SM01209">
    <property type="entry name" value="GARS_A"/>
    <property type="match status" value="1"/>
</dbReference>
<reference evidence="13 14" key="1">
    <citation type="journal article" name="Nat. Commun.">
        <title>Undinarchaeota illuminate DPANN phylogeny and the impact of gene transfer on archaeal evolution.</title>
        <authorList>
            <person name="Dombrowski N."/>
            <person name="Williams T.A."/>
            <person name="Sun J."/>
            <person name="Woodcroft B.J."/>
            <person name="Lee J.H."/>
            <person name="Minh B.Q."/>
            <person name="Rinke C."/>
            <person name="Spang A."/>
        </authorList>
    </citation>
    <scope>NUCLEOTIDE SEQUENCE [LARGE SCALE GENOMIC DNA]</scope>
    <source>
        <strain evidence="13">MAG_bin1129</strain>
    </source>
</reference>
<dbReference type="InterPro" id="IPR037123">
    <property type="entry name" value="PRibGlycinamide_synth_C_sf"/>
</dbReference>
<feature type="domain" description="ATP-grasp" evidence="12">
    <location>
        <begin position="108"/>
        <end position="320"/>
    </location>
</feature>
<dbReference type="SUPFAM" id="SSF51246">
    <property type="entry name" value="Rudiment single hybrid motif"/>
    <property type="match status" value="1"/>
</dbReference>
<dbReference type="InterPro" id="IPR020559">
    <property type="entry name" value="PRibGlycinamide_synth_CS"/>
</dbReference>
<dbReference type="PANTHER" id="PTHR43472">
    <property type="entry name" value="PHOSPHORIBOSYLAMINE--GLYCINE LIGASE"/>
    <property type="match status" value="1"/>
</dbReference>
<sequence length="440" mass="48561">MKALLIGNGAREHAIAESIAKSADLFAFMSARNPGIIKLAKEFSVGDIKDPNSVLKFALHIRPDYVFVGPEEPLAQGVADILIKNGIKVCGPTKGAARLESDKGFCRNLLQKYVKDGIPKFAVCNTVREIDTAMRIFDTELVVKPAGLTGGKGVKIQGEHLKDFLEVRNYAYEIVEKQIGGMNTVVLEEKLEGEEFSLQAFTDGRKIVPMPLVQDHKRAFENDEGPNTGGMGSYSDSNHLLPFVEKKDLEDAVKIMERSVQALQKEYGIIYKGILYGGFMLTAHGPKLLEYNVRFGDPEAMNVLPILKTDFNSICLSILESRLINADFEKKASVCKYLVPKGYPDNPEADAQVGINESLVKQKGAKLYYASVNEDDGKISTTKSRSFGVVGFDTTISGAEKMTESAISAVKSDKLFYRKDIGTDKLVQKRVHHMIKIRGR</sequence>
<dbReference type="Gene3D" id="3.30.1490.20">
    <property type="entry name" value="ATP-grasp fold, A domain"/>
    <property type="match status" value="1"/>
</dbReference>
<comment type="caution">
    <text evidence="13">The sequence shown here is derived from an EMBL/GenBank/DDBJ whole genome shotgun (WGS) entry which is preliminary data.</text>
</comment>
<evidence type="ECO:0000256" key="5">
    <source>
        <dbReference type="ARBA" id="ARBA00022755"/>
    </source>
</evidence>
<dbReference type="EC" id="6.3.4.13" evidence="2 10"/>
<evidence type="ECO:0000256" key="1">
    <source>
        <dbReference type="ARBA" id="ARBA00005174"/>
    </source>
</evidence>
<dbReference type="HAMAP" id="MF_00138">
    <property type="entry name" value="GARS"/>
    <property type="match status" value="1"/>
</dbReference>
<evidence type="ECO:0000313" key="13">
    <source>
        <dbReference type="EMBL" id="HIK00133.1"/>
    </source>
</evidence>
<evidence type="ECO:0000256" key="11">
    <source>
        <dbReference type="PROSITE-ProRule" id="PRU00409"/>
    </source>
</evidence>
<dbReference type="GO" id="GO:0046872">
    <property type="term" value="F:metal ion binding"/>
    <property type="evidence" value="ECO:0007669"/>
    <property type="project" value="InterPro"/>
</dbReference>
<dbReference type="Pfam" id="PF02843">
    <property type="entry name" value="GARS_C"/>
    <property type="match status" value="1"/>
</dbReference>
<dbReference type="NCBIfam" id="TIGR00877">
    <property type="entry name" value="purD"/>
    <property type="match status" value="1"/>
</dbReference>
<dbReference type="GO" id="GO:0004637">
    <property type="term" value="F:phosphoribosylamine-glycine ligase activity"/>
    <property type="evidence" value="ECO:0007669"/>
    <property type="project" value="UniProtKB-UniRule"/>
</dbReference>
<dbReference type="InterPro" id="IPR011761">
    <property type="entry name" value="ATP-grasp"/>
</dbReference>
<dbReference type="InterPro" id="IPR020562">
    <property type="entry name" value="PRibGlycinamide_synth_N"/>
</dbReference>
<keyword evidence="5 10" id="KW-0658">Purine biosynthesis</keyword>
<accession>A0A832V0R6</accession>
<comment type="pathway">
    <text evidence="1 10">Purine metabolism; IMP biosynthesis via de novo pathway; N(1)-(5-phospho-D-ribosyl)glycinamide from 5-phospho-alpha-D-ribose 1-diphosphate: step 2/2.</text>
</comment>
<dbReference type="InterPro" id="IPR013815">
    <property type="entry name" value="ATP_grasp_subdomain_1"/>
</dbReference>
<dbReference type="Gene3D" id="3.40.50.20">
    <property type="match status" value="1"/>
</dbReference>
<evidence type="ECO:0000256" key="6">
    <source>
        <dbReference type="ARBA" id="ARBA00022840"/>
    </source>
</evidence>
<keyword evidence="14" id="KW-1185">Reference proteome</keyword>
<dbReference type="SUPFAM" id="SSF52440">
    <property type="entry name" value="PreATP-grasp domain"/>
    <property type="match status" value="1"/>
</dbReference>
<dbReference type="GO" id="GO:0006189">
    <property type="term" value="P:'de novo' IMP biosynthetic process"/>
    <property type="evidence" value="ECO:0007669"/>
    <property type="project" value="UniProtKB-UniRule"/>
</dbReference>
<dbReference type="Gene3D" id="3.90.600.10">
    <property type="entry name" value="Phosphoribosylglycinamide synthetase, C-terminal domain"/>
    <property type="match status" value="1"/>
</dbReference>
<dbReference type="Proteomes" id="UP000646946">
    <property type="component" value="Unassembled WGS sequence"/>
</dbReference>
<keyword evidence="6 11" id="KW-0067">ATP-binding</keyword>
<dbReference type="InterPro" id="IPR016185">
    <property type="entry name" value="PreATP-grasp_dom_sf"/>
</dbReference>
<dbReference type="PROSITE" id="PS50975">
    <property type="entry name" value="ATP_GRASP"/>
    <property type="match status" value="1"/>
</dbReference>
<keyword evidence="4 11" id="KW-0547">Nucleotide-binding</keyword>
<dbReference type="Pfam" id="PF01071">
    <property type="entry name" value="GARS_A"/>
    <property type="match status" value="1"/>
</dbReference>
<dbReference type="SUPFAM" id="SSF56059">
    <property type="entry name" value="Glutathione synthetase ATP-binding domain-like"/>
    <property type="match status" value="1"/>
</dbReference>
<dbReference type="InterPro" id="IPR011054">
    <property type="entry name" value="Rudment_hybrid_motif"/>
</dbReference>
<dbReference type="Pfam" id="PF02844">
    <property type="entry name" value="GARS_N"/>
    <property type="match status" value="1"/>
</dbReference>
<dbReference type="InterPro" id="IPR020561">
    <property type="entry name" value="PRibGlycinamid_synth_ATP-grasp"/>
</dbReference>
<dbReference type="SMART" id="SM01210">
    <property type="entry name" value="GARS_C"/>
    <property type="match status" value="1"/>
</dbReference>
<evidence type="ECO:0000256" key="8">
    <source>
        <dbReference type="ARBA" id="ARBA00042242"/>
    </source>
</evidence>
<proteinExistence type="inferred from homology"/>
<dbReference type="InterPro" id="IPR000115">
    <property type="entry name" value="PRibGlycinamide_synth"/>
</dbReference>
<evidence type="ECO:0000313" key="14">
    <source>
        <dbReference type="Proteomes" id="UP000646946"/>
    </source>
</evidence>
<gene>
    <name evidence="10 13" type="primary">purD</name>
    <name evidence="13" type="ORF">H1016_01170</name>
</gene>
<organism evidence="13 14">
    <name type="scientific">Candidatus Naiadarchaeum limnaeum</name>
    <dbReference type="NCBI Taxonomy" id="2756139"/>
    <lineage>
        <taxon>Archaea</taxon>
        <taxon>Candidatus Undinarchaeota</taxon>
        <taxon>Candidatus Undinarchaeia</taxon>
        <taxon>Candidatus Naiadarchaeales</taxon>
        <taxon>Candidatus Naiadarchaeaceae</taxon>
        <taxon>Candidatus Naiadarchaeum</taxon>
    </lineage>
</organism>
<evidence type="ECO:0000256" key="7">
    <source>
        <dbReference type="ARBA" id="ARBA00038345"/>
    </source>
</evidence>
<dbReference type="GO" id="GO:0005524">
    <property type="term" value="F:ATP binding"/>
    <property type="evidence" value="ECO:0007669"/>
    <property type="project" value="UniProtKB-UniRule"/>
</dbReference>